<dbReference type="RefSeq" id="WP_175208086.1">
    <property type="nucleotide sequence ID" value="NZ_CADILG010000024.1"/>
</dbReference>
<evidence type="ECO:0000313" key="3">
    <source>
        <dbReference type="Proteomes" id="UP000494117"/>
    </source>
</evidence>
<name>A0A6S7DFU6_9BURK</name>
<evidence type="ECO:0000256" key="1">
    <source>
        <dbReference type="SAM" id="Phobius"/>
    </source>
</evidence>
<feature type="transmembrane region" description="Helical" evidence="1">
    <location>
        <begin position="136"/>
        <end position="158"/>
    </location>
</feature>
<dbReference type="AlphaFoldDB" id="A0A6S7DFU6"/>
<dbReference type="Proteomes" id="UP000494117">
    <property type="component" value="Unassembled WGS sequence"/>
</dbReference>
<feature type="transmembrane region" description="Helical" evidence="1">
    <location>
        <begin position="50"/>
        <end position="69"/>
    </location>
</feature>
<organism evidence="2 3">
    <name type="scientific">Achromobacter anxifer</name>
    <dbReference type="NCBI Taxonomy" id="1287737"/>
    <lineage>
        <taxon>Bacteria</taxon>
        <taxon>Pseudomonadati</taxon>
        <taxon>Pseudomonadota</taxon>
        <taxon>Betaproteobacteria</taxon>
        <taxon>Burkholderiales</taxon>
        <taxon>Alcaligenaceae</taxon>
        <taxon>Achromobacter</taxon>
    </lineage>
</organism>
<protein>
    <submittedName>
        <fullName evidence="2">Uncharacterized protein</fullName>
    </submittedName>
</protein>
<feature type="transmembrane region" description="Helical" evidence="1">
    <location>
        <begin position="100"/>
        <end position="116"/>
    </location>
</feature>
<proteinExistence type="predicted"/>
<keyword evidence="1" id="KW-1133">Transmembrane helix</keyword>
<keyword evidence="1" id="KW-0812">Transmembrane</keyword>
<dbReference type="EMBL" id="CADILG010000024">
    <property type="protein sequence ID" value="CAB3881816.1"/>
    <property type="molecule type" value="Genomic_DNA"/>
</dbReference>
<gene>
    <name evidence="2" type="ORF">LMG26858_03267</name>
</gene>
<sequence length="250" mass="26416">MSHKLGARHFFAATASAIQGQGRAMLASAPWSLAAFMLTLPVALMSANLFPYAGWPLLALALVNLIALARMTFAWHRVIGLQGPAGAADARGGTAEARHLALLGLLVLAVAALARATGDLPFLVYVLTNGSGDHLFWIALAAALMLVWLPVLYALALYGQALPRVAATGEYGFRGLRAATPYPCWPLMLALLLLTALAGYAGYALRTQIYEYPEVGMAQGVLAAVLCMPVLFVVMAMYAVAYRDSAPGRA</sequence>
<feature type="transmembrane region" description="Helical" evidence="1">
    <location>
        <begin position="184"/>
        <end position="205"/>
    </location>
</feature>
<reference evidence="2 3" key="1">
    <citation type="submission" date="2020-04" db="EMBL/GenBank/DDBJ databases">
        <authorList>
            <person name="De Canck E."/>
        </authorList>
    </citation>
    <scope>NUCLEOTIDE SEQUENCE [LARGE SCALE GENOMIC DNA]</scope>
    <source>
        <strain evidence="2 3">LMG 26858</strain>
    </source>
</reference>
<keyword evidence="1" id="KW-0472">Membrane</keyword>
<feature type="transmembrane region" description="Helical" evidence="1">
    <location>
        <begin position="217"/>
        <end position="241"/>
    </location>
</feature>
<keyword evidence="3" id="KW-1185">Reference proteome</keyword>
<evidence type="ECO:0000313" key="2">
    <source>
        <dbReference type="EMBL" id="CAB3881816.1"/>
    </source>
</evidence>
<accession>A0A6S7DFU6</accession>